<dbReference type="GO" id="GO:0005737">
    <property type="term" value="C:cytoplasm"/>
    <property type="evidence" value="ECO:0007669"/>
    <property type="project" value="TreeGrafter"/>
</dbReference>
<evidence type="ECO:0000256" key="2">
    <source>
        <dbReference type="ARBA" id="ARBA00011643"/>
    </source>
</evidence>
<dbReference type="InterPro" id="IPR015867">
    <property type="entry name" value="N-reg_PII/ATP_PRibTrfase_C"/>
</dbReference>
<dbReference type="InterPro" id="IPR036069">
    <property type="entry name" value="DUF34/NIF3_sf"/>
</dbReference>
<dbReference type="Gene3D" id="3.40.1390.30">
    <property type="entry name" value="NIF3 (NGG1p interacting factor 3)-like"/>
    <property type="match status" value="1"/>
</dbReference>
<comment type="similarity">
    <text evidence="1 5">Belongs to the GTP cyclohydrolase I type 2/NIF3 family.</text>
</comment>
<dbReference type="NCBIfam" id="TIGR00486">
    <property type="entry name" value="YbgI_SA1388"/>
    <property type="match status" value="1"/>
</dbReference>
<feature type="binding site" evidence="6">
    <location>
        <position position="74"/>
    </location>
    <ligand>
        <name>a divalent metal cation</name>
        <dbReference type="ChEBI" id="CHEBI:60240"/>
        <label>1</label>
    </ligand>
</feature>
<dbReference type="Pfam" id="PF01784">
    <property type="entry name" value="DUF34_NIF3"/>
    <property type="match status" value="1"/>
</dbReference>
<keyword evidence="4 5" id="KW-0479">Metal-binding</keyword>
<dbReference type="InterPro" id="IPR017221">
    <property type="entry name" value="DUF34/NIF3_bac"/>
</dbReference>
<organism evidence="7">
    <name type="scientific">Desulfobacca acetoxidans</name>
    <dbReference type="NCBI Taxonomy" id="60893"/>
    <lineage>
        <taxon>Bacteria</taxon>
        <taxon>Pseudomonadati</taxon>
        <taxon>Thermodesulfobacteriota</taxon>
        <taxon>Desulfobaccia</taxon>
        <taxon>Desulfobaccales</taxon>
        <taxon>Desulfobaccaceae</taxon>
        <taxon>Desulfobacca</taxon>
    </lineage>
</organism>
<proteinExistence type="inferred from homology"/>
<dbReference type="GO" id="GO:0046872">
    <property type="term" value="F:metal ion binding"/>
    <property type="evidence" value="ECO:0007669"/>
    <property type="project" value="UniProtKB-UniRule"/>
</dbReference>
<evidence type="ECO:0000313" key="7">
    <source>
        <dbReference type="EMBL" id="HGF34250.1"/>
    </source>
</evidence>
<comment type="subunit">
    <text evidence="2">Homohexamer.</text>
</comment>
<dbReference type="PIRSF" id="PIRSF037489">
    <property type="entry name" value="UCP037489_NIF3_YqfO"/>
    <property type="match status" value="1"/>
</dbReference>
<dbReference type="PANTHER" id="PTHR13799:SF14">
    <property type="entry name" value="GTP CYCLOHYDROLASE 1 TYPE 2 HOMOLOG"/>
    <property type="match status" value="1"/>
</dbReference>
<feature type="binding site" evidence="6">
    <location>
        <position position="75"/>
    </location>
    <ligand>
        <name>a divalent metal cation</name>
        <dbReference type="ChEBI" id="CHEBI:60240"/>
        <label>1</label>
    </ligand>
</feature>
<dbReference type="Gene3D" id="3.30.70.120">
    <property type="match status" value="1"/>
</dbReference>
<evidence type="ECO:0000256" key="6">
    <source>
        <dbReference type="PIRSR" id="PIRSR602678-1"/>
    </source>
</evidence>
<evidence type="ECO:0000256" key="5">
    <source>
        <dbReference type="PIRNR" id="PIRNR037489"/>
    </source>
</evidence>
<dbReference type="FunFam" id="3.40.1390.30:FF:000001">
    <property type="entry name" value="GTP cyclohydrolase 1 type 2"/>
    <property type="match status" value="1"/>
</dbReference>
<dbReference type="AlphaFoldDB" id="A0A7C3Z8Q4"/>
<gene>
    <name evidence="7" type="ORF">ENW96_07665</name>
</gene>
<feature type="binding site" evidence="6">
    <location>
        <position position="343"/>
    </location>
    <ligand>
        <name>a divalent metal cation</name>
        <dbReference type="ChEBI" id="CHEBI:60240"/>
        <label>1</label>
    </ligand>
</feature>
<dbReference type="InterPro" id="IPR002678">
    <property type="entry name" value="DUF34/NIF3"/>
</dbReference>
<comment type="caution">
    <text evidence="7">The sequence shown here is derived from an EMBL/GenBank/DDBJ whole genome shotgun (WGS) entry which is preliminary data.</text>
</comment>
<evidence type="ECO:0000256" key="1">
    <source>
        <dbReference type="ARBA" id="ARBA00006964"/>
    </source>
</evidence>
<dbReference type="SUPFAM" id="SSF102705">
    <property type="entry name" value="NIF3 (NGG1p interacting factor 3)-like"/>
    <property type="match status" value="1"/>
</dbReference>
<dbReference type="EMBL" id="DTMF01000193">
    <property type="protein sequence ID" value="HGF34250.1"/>
    <property type="molecule type" value="Genomic_DNA"/>
</dbReference>
<feature type="binding site" evidence="6">
    <location>
        <position position="339"/>
    </location>
    <ligand>
        <name>a divalent metal cation</name>
        <dbReference type="ChEBI" id="CHEBI:60240"/>
        <label>1</label>
    </ligand>
</feature>
<evidence type="ECO:0000256" key="4">
    <source>
        <dbReference type="ARBA" id="ARBA00022723"/>
    </source>
</evidence>
<protein>
    <recommendedName>
        <fullName evidence="3 5">GTP cyclohydrolase 1 type 2 homolog</fullName>
    </recommendedName>
</protein>
<feature type="binding site" evidence="6">
    <location>
        <position position="113"/>
    </location>
    <ligand>
        <name>a divalent metal cation</name>
        <dbReference type="ChEBI" id="CHEBI:60240"/>
        <label>1</label>
    </ligand>
</feature>
<reference evidence="7" key="1">
    <citation type="journal article" date="2020" name="mSystems">
        <title>Genome- and Community-Level Interaction Insights into Carbon Utilization and Element Cycling Functions of Hydrothermarchaeota in Hydrothermal Sediment.</title>
        <authorList>
            <person name="Zhou Z."/>
            <person name="Liu Y."/>
            <person name="Xu W."/>
            <person name="Pan J."/>
            <person name="Luo Z.H."/>
            <person name="Li M."/>
        </authorList>
    </citation>
    <scope>NUCLEOTIDE SEQUENCE [LARGE SCALE GENOMIC DNA]</scope>
    <source>
        <strain evidence="7">SpSt-897</strain>
    </source>
</reference>
<sequence>MCTPVLRPMAAIITDILACLDAAYPFSWALSGDRVGLQAGDPQASVTNVLVALEASPAVVAEARTLSAQLLLTHHPLIYQAAADLREDRPQGRLLAAVVRAGLAAVACHTNLDLAPQGLNDHLAHRLGLEEPVVLDPVRQEAWLKLAVFVPVGYEDQVRTALMDDRVGVIGHYSHCSFAARGQGTYLPLSGARPFRGEVARLSRADESRLEVLVPESAVPATLARLKKAHPYEEVAYDLYPLANPGLALGFGRVGHWPGGLSWKETVNRVKEVFAVSGVRVWGQPPEVVSRVAVCGGSGGDLIGQARVQGAQVYVTGEVRHHQAVPGPEEDFAVIEVGHFASEVVFMPAWAEQVDHFLRQRELAVQVIVSAAQTMPFQIL</sequence>
<dbReference type="PANTHER" id="PTHR13799">
    <property type="entry name" value="NGG1 INTERACTING FACTOR 3"/>
    <property type="match status" value="1"/>
</dbReference>
<name>A0A7C3Z8Q4_9BACT</name>
<accession>A0A7C3Z8Q4</accession>
<evidence type="ECO:0000256" key="3">
    <source>
        <dbReference type="ARBA" id="ARBA00022112"/>
    </source>
</evidence>